<dbReference type="NCBIfam" id="TIGR00040">
    <property type="entry name" value="yfcE"/>
    <property type="match status" value="1"/>
</dbReference>
<comment type="cofactor">
    <cofactor evidence="2">
        <name>a divalent metal cation</name>
        <dbReference type="ChEBI" id="CHEBI:60240"/>
    </cofactor>
</comment>
<organism evidence="4">
    <name type="scientific">Proteinivorax tanatarense</name>
    <dbReference type="NCBI Taxonomy" id="1260629"/>
    <lineage>
        <taxon>Bacteria</taxon>
        <taxon>Bacillati</taxon>
        <taxon>Bacillota</taxon>
        <taxon>Clostridia</taxon>
        <taxon>Eubacteriales</taxon>
        <taxon>Proteinivoracaceae</taxon>
        <taxon>Proteinivorax</taxon>
    </lineage>
</organism>
<dbReference type="PANTHER" id="PTHR11124">
    <property type="entry name" value="VACUOLAR SORTING PROTEIN VPS29"/>
    <property type="match status" value="1"/>
</dbReference>
<name>A0AAU7VIL8_9FIRM</name>
<dbReference type="Pfam" id="PF12850">
    <property type="entry name" value="Metallophos_2"/>
    <property type="match status" value="1"/>
</dbReference>
<dbReference type="GO" id="GO:0046872">
    <property type="term" value="F:metal ion binding"/>
    <property type="evidence" value="ECO:0007669"/>
    <property type="project" value="UniProtKB-KW"/>
</dbReference>
<dbReference type="InterPro" id="IPR000979">
    <property type="entry name" value="Phosphodiesterase_MJ0936/Vps29"/>
</dbReference>
<dbReference type="SUPFAM" id="SSF56300">
    <property type="entry name" value="Metallo-dependent phosphatases"/>
    <property type="match status" value="1"/>
</dbReference>
<dbReference type="InterPro" id="IPR029052">
    <property type="entry name" value="Metallo-depent_PP-like"/>
</dbReference>
<keyword evidence="2" id="KW-0479">Metal-binding</keyword>
<dbReference type="GO" id="GO:0016787">
    <property type="term" value="F:hydrolase activity"/>
    <property type="evidence" value="ECO:0007669"/>
    <property type="project" value="UniProtKB-UniRule"/>
</dbReference>
<evidence type="ECO:0000259" key="3">
    <source>
        <dbReference type="Pfam" id="PF12850"/>
    </source>
</evidence>
<reference evidence="4" key="2">
    <citation type="submission" date="2024-06" db="EMBL/GenBank/DDBJ databases">
        <authorList>
            <person name="Petrova K.O."/>
            <person name="Toshchakov S.V."/>
            <person name="Boltjanskaja Y.V."/>
            <person name="Kevbrin V."/>
        </authorList>
    </citation>
    <scope>NUCLEOTIDE SEQUENCE</scope>
    <source>
        <strain evidence="4">Z-910T</strain>
    </source>
</reference>
<comment type="similarity">
    <text evidence="1 2">Belongs to the metallophosphoesterase superfamily. YfcE family.</text>
</comment>
<protein>
    <recommendedName>
        <fullName evidence="2">Phosphoesterase</fullName>
        <ecNumber evidence="2">3.1.4.-</ecNumber>
    </recommendedName>
</protein>
<evidence type="ECO:0000313" key="4">
    <source>
        <dbReference type="EMBL" id="XBX73835.1"/>
    </source>
</evidence>
<sequence length="162" mass="18399">MPTEILVVSDTHGDHKCLEEILELLKSKDMLIHLGDNYEDFLWLKKRVDIKAIGVKGNCDLFSNGKEIELIKVEEVNIMLTHGHDFGVKSGLLNLLYYGLERKAQLILFGHTHIGYNDKYEGVNLFNPGSPVMPRGMSKASYGNVTIEGNKFSCEIKKRKKY</sequence>
<evidence type="ECO:0000256" key="1">
    <source>
        <dbReference type="ARBA" id="ARBA00008950"/>
    </source>
</evidence>
<dbReference type="EC" id="3.1.4.-" evidence="2"/>
<reference evidence="4" key="1">
    <citation type="journal article" date="2013" name="Extremophiles">
        <title>Proteinivorax tanatarense gen. nov., sp. nov., an anaerobic, haloalkaliphilic, proteolytic bacterium isolated from a decaying algal bloom, and proposal of Proteinivoraceae fam. nov.</title>
        <authorList>
            <person name="Kevbrin V."/>
            <person name="Boltyanskaya Y."/>
            <person name="Zhilina T."/>
            <person name="Kolganova T."/>
            <person name="Lavrentjeva E."/>
            <person name="Kuznetsov B."/>
        </authorList>
    </citation>
    <scope>NUCLEOTIDE SEQUENCE</scope>
    <source>
        <strain evidence="4">Z-910T</strain>
    </source>
</reference>
<proteinExistence type="inferred from homology"/>
<dbReference type="RefSeq" id="WP_350342597.1">
    <property type="nucleotide sequence ID" value="NZ_CP158367.1"/>
</dbReference>
<dbReference type="InterPro" id="IPR024654">
    <property type="entry name" value="Calcineurin-like_PHP_lpxH"/>
</dbReference>
<feature type="domain" description="Calcineurin-like phosphoesterase" evidence="3">
    <location>
        <begin position="4"/>
        <end position="148"/>
    </location>
</feature>
<dbReference type="Gene3D" id="3.60.21.10">
    <property type="match status" value="1"/>
</dbReference>
<evidence type="ECO:0000256" key="2">
    <source>
        <dbReference type="RuleBase" id="RU362039"/>
    </source>
</evidence>
<gene>
    <name evidence="4" type="ORF">PRVXT_001845</name>
</gene>
<dbReference type="AlphaFoldDB" id="A0AAU7VIL8"/>
<accession>A0AAU7VIL8</accession>
<dbReference type="EMBL" id="CP158367">
    <property type="protein sequence ID" value="XBX73835.1"/>
    <property type="molecule type" value="Genomic_DNA"/>
</dbReference>